<dbReference type="InterPro" id="IPR013342">
    <property type="entry name" value="Mandelate_racemase_C"/>
</dbReference>
<dbReference type="SMART" id="SM00922">
    <property type="entry name" value="MR_MLE"/>
    <property type="match status" value="1"/>
</dbReference>
<evidence type="ECO:0000313" key="2">
    <source>
        <dbReference type="EMBL" id="WDR03122.1"/>
    </source>
</evidence>
<dbReference type="PANTHER" id="PTHR48080">
    <property type="entry name" value="D-GALACTONATE DEHYDRATASE-RELATED"/>
    <property type="match status" value="1"/>
</dbReference>
<dbReference type="SUPFAM" id="SSF51604">
    <property type="entry name" value="Enolase C-terminal domain-like"/>
    <property type="match status" value="1"/>
</dbReference>
<sequence>MRWDSGPFGSALYEPHKAVDWTIEAFRLLRTELGPDIELAFDAHTRTSVPDAVRLCRGVEAYRPMFIEDPLRVENPESYRRLRDQTAVPIAAGEQLGTKWQFRAMIEEELIDYARIDVCIAAGFTESRKIAGWCETHFIDIAVHNPIGPVSTAACLHLNLATSNMLVQELPRRPGESLSDVIVSLASVGRWLAVCI</sequence>
<dbReference type="InterPro" id="IPR034593">
    <property type="entry name" value="DgoD-like"/>
</dbReference>
<dbReference type="InterPro" id="IPR018110">
    <property type="entry name" value="Mandel_Rmase/mucon_lact_enz_CS"/>
</dbReference>
<dbReference type="EMBL" id="CP118246">
    <property type="protein sequence ID" value="WDR03122.1"/>
    <property type="molecule type" value="Genomic_DNA"/>
</dbReference>
<evidence type="ECO:0000259" key="1">
    <source>
        <dbReference type="SMART" id="SM00922"/>
    </source>
</evidence>
<dbReference type="RefSeq" id="WP_282219524.1">
    <property type="nucleotide sequence ID" value="NZ_CP118246.1"/>
</dbReference>
<keyword evidence="3" id="KW-1185">Reference proteome</keyword>
<gene>
    <name evidence="2" type="ORF">PSQ19_02695</name>
</gene>
<reference evidence="2 3" key="1">
    <citation type="submission" date="2023-02" db="EMBL/GenBank/DDBJ databases">
        <title>Devosia algicola sp. nov., isolated from the phycosphere of marine algae.</title>
        <authorList>
            <person name="Kim J.M."/>
            <person name="Lee J.K."/>
            <person name="Choi B.J."/>
            <person name="Bayburt H."/>
            <person name="Jeon C.O."/>
        </authorList>
    </citation>
    <scope>NUCLEOTIDE SEQUENCE [LARGE SCALE GENOMIC DNA]</scope>
    <source>
        <strain evidence="2 3">G20-9</strain>
    </source>
</reference>
<accession>A0ABY7YPK9</accession>
<dbReference type="Gene3D" id="3.20.20.120">
    <property type="entry name" value="Enolase-like C-terminal domain"/>
    <property type="match status" value="1"/>
</dbReference>
<dbReference type="PANTHER" id="PTHR48080:SF2">
    <property type="entry name" value="D-GALACTONATE DEHYDRATASE"/>
    <property type="match status" value="1"/>
</dbReference>
<dbReference type="Pfam" id="PF13378">
    <property type="entry name" value="MR_MLE_C"/>
    <property type="match status" value="1"/>
</dbReference>
<dbReference type="Proteomes" id="UP001220530">
    <property type="component" value="Chromosome"/>
</dbReference>
<dbReference type="InterPro" id="IPR029065">
    <property type="entry name" value="Enolase_C-like"/>
</dbReference>
<dbReference type="PROSITE" id="PS00909">
    <property type="entry name" value="MR_MLE_2"/>
    <property type="match status" value="1"/>
</dbReference>
<evidence type="ECO:0000313" key="3">
    <source>
        <dbReference type="Proteomes" id="UP001220530"/>
    </source>
</evidence>
<name>A0ABY7YPK9_9HYPH</name>
<proteinExistence type="predicted"/>
<protein>
    <submittedName>
        <fullName evidence="2">Enolase C-terminal domain-like protein</fullName>
    </submittedName>
</protein>
<feature type="domain" description="Mandelate racemase/muconate lactonizing enzyme C-terminal" evidence="1">
    <location>
        <begin position="9"/>
        <end position="89"/>
    </location>
</feature>
<dbReference type="InterPro" id="IPR036849">
    <property type="entry name" value="Enolase-like_C_sf"/>
</dbReference>
<organism evidence="2 3">
    <name type="scientific">Devosia algicola</name>
    <dbReference type="NCBI Taxonomy" id="3026418"/>
    <lineage>
        <taxon>Bacteria</taxon>
        <taxon>Pseudomonadati</taxon>
        <taxon>Pseudomonadota</taxon>
        <taxon>Alphaproteobacteria</taxon>
        <taxon>Hyphomicrobiales</taxon>
        <taxon>Devosiaceae</taxon>
        <taxon>Devosia</taxon>
    </lineage>
</organism>